<feature type="domain" description="Biotin carboxylation" evidence="9">
    <location>
        <begin position="11"/>
        <end position="456"/>
    </location>
</feature>
<dbReference type="GO" id="GO:0046872">
    <property type="term" value="F:metal ion binding"/>
    <property type="evidence" value="ECO:0007669"/>
    <property type="project" value="InterPro"/>
</dbReference>
<dbReference type="PROSITE" id="PS00866">
    <property type="entry name" value="CPSASE_1"/>
    <property type="match status" value="1"/>
</dbReference>
<dbReference type="Pfam" id="PF00364">
    <property type="entry name" value="Biotin_lipoyl"/>
    <property type="match status" value="1"/>
</dbReference>
<dbReference type="Gene3D" id="2.40.50.100">
    <property type="match status" value="1"/>
</dbReference>
<gene>
    <name evidence="10" type="ORF">DVH29_00835</name>
</gene>
<dbReference type="PROSITE" id="PS00867">
    <property type="entry name" value="CPSASE_2"/>
    <property type="match status" value="1"/>
</dbReference>
<dbReference type="InterPro" id="IPR005481">
    <property type="entry name" value="BC-like_N"/>
</dbReference>
<dbReference type="AlphaFoldDB" id="A0A369WAV8"/>
<feature type="domain" description="ATP-grasp" evidence="8">
    <location>
        <begin position="130"/>
        <end position="326"/>
    </location>
</feature>
<evidence type="ECO:0000256" key="2">
    <source>
        <dbReference type="ARBA" id="ARBA00022598"/>
    </source>
</evidence>
<keyword evidence="4 6" id="KW-0067">ATP-binding</keyword>
<dbReference type="PANTHER" id="PTHR18866:SF33">
    <property type="entry name" value="METHYLCROTONOYL-COA CARBOXYLASE SUBUNIT ALPHA, MITOCHONDRIAL-RELATED"/>
    <property type="match status" value="1"/>
</dbReference>
<keyword evidence="2" id="KW-0436">Ligase</keyword>
<dbReference type="InterPro" id="IPR000089">
    <property type="entry name" value="Biotin_lipoyl"/>
</dbReference>
<keyword evidence="3 6" id="KW-0547">Nucleotide-binding</keyword>
<evidence type="ECO:0000256" key="4">
    <source>
        <dbReference type="ARBA" id="ARBA00022840"/>
    </source>
</evidence>
<evidence type="ECO:0000259" key="9">
    <source>
        <dbReference type="PROSITE" id="PS50979"/>
    </source>
</evidence>
<dbReference type="PROSITE" id="PS50968">
    <property type="entry name" value="BIOTINYL_LIPOYL"/>
    <property type="match status" value="1"/>
</dbReference>
<dbReference type="Gene3D" id="3.30.700.40">
    <property type="match status" value="1"/>
</dbReference>
<dbReference type="PANTHER" id="PTHR18866">
    <property type="entry name" value="CARBOXYLASE:PYRUVATE/ACETYL-COA/PROPIONYL-COA CARBOXYLASE"/>
    <property type="match status" value="1"/>
</dbReference>
<dbReference type="FunFam" id="3.30.1490.20:FF:000003">
    <property type="entry name" value="acetyl-CoA carboxylase isoform X1"/>
    <property type="match status" value="1"/>
</dbReference>
<dbReference type="SUPFAM" id="SSF51230">
    <property type="entry name" value="Single hybrid motif"/>
    <property type="match status" value="1"/>
</dbReference>
<dbReference type="InterPro" id="IPR011053">
    <property type="entry name" value="Single_hybrid_motif"/>
</dbReference>
<dbReference type="InterPro" id="IPR016185">
    <property type="entry name" value="PreATP-grasp_dom_sf"/>
</dbReference>
<accession>A0A369WAV8</accession>
<dbReference type="InterPro" id="IPR011054">
    <property type="entry name" value="Rudment_hybrid_motif"/>
</dbReference>
<keyword evidence="5" id="KW-0092">Biotin</keyword>
<dbReference type="Proteomes" id="UP000253759">
    <property type="component" value="Unassembled WGS sequence"/>
</dbReference>
<dbReference type="Pfam" id="PF02785">
    <property type="entry name" value="Biotin_carb_C"/>
    <property type="match status" value="1"/>
</dbReference>
<evidence type="ECO:0000256" key="5">
    <source>
        <dbReference type="ARBA" id="ARBA00023267"/>
    </source>
</evidence>
<dbReference type="SUPFAM" id="SSF51246">
    <property type="entry name" value="Rudiment single hybrid motif"/>
    <property type="match status" value="1"/>
</dbReference>
<keyword evidence="11" id="KW-1185">Reference proteome</keyword>
<evidence type="ECO:0000259" key="8">
    <source>
        <dbReference type="PROSITE" id="PS50975"/>
    </source>
</evidence>
<dbReference type="Pfam" id="PF00289">
    <property type="entry name" value="Biotin_carb_N"/>
    <property type="match status" value="1"/>
</dbReference>
<evidence type="ECO:0000256" key="6">
    <source>
        <dbReference type="PROSITE-ProRule" id="PRU00409"/>
    </source>
</evidence>
<dbReference type="CDD" id="cd06850">
    <property type="entry name" value="biotinyl_domain"/>
    <property type="match status" value="1"/>
</dbReference>
<dbReference type="PROSITE" id="PS50975">
    <property type="entry name" value="ATP_GRASP"/>
    <property type="match status" value="1"/>
</dbReference>
<dbReference type="RefSeq" id="WP_114644250.1">
    <property type="nucleotide sequence ID" value="NZ_QQNH01000001.1"/>
</dbReference>
<dbReference type="GO" id="GO:0005524">
    <property type="term" value="F:ATP binding"/>
    <property type="evidence" value="ECO:0007669"/>
    <property type="project" value="UniProtKB-UniRule"/>
</dbReference>
<dbReference type="FunFam" id="3.40.50.20:FF:000010">
    <property type="entry name" value="Propionyl-CoA carboxylase subunit alpha"/>
    <property type="match status" value="1"/>
</dbReference>
<reference evidence="11" key="1">
    <citation type="submission" date="2018-07" db="EMBL/GenBank/DDBJ databases">
        <authorList>
            <person name="Liu B.-T."/>
            <person name="Du Z."/>
        </authorList>
    </citation>
    <scope>NUCLEOTIDE SEQUENCE [LARGE SCALE GENOMIC DNA]</scope>
    <source>
        <strain evidence="11">XYN52</strain>
    </source>
</reference>
<evidence type="ECO:0000256" key="3">
    <source>
        <dbReference type="ARBA" id="ARBA00022741"/>
    </source>
</evidence>
<sequence length="670" mass="71829">MTQAPKTAPHRFSSLLVANRGEIACRIIATARRMGLRTIAVYSEADRDSLHVSLADEALLIGPPSARDSYLRIDRVIGAALASGAGAIHPGYGFLSENVEFAKACDEAGLVFIGPPVAAIEAMGSKSAAKALMASSGVPLVPGYHGSEQDIETLSRAADSCGYPVLVKASAGGGGKGMRIADSAAELPEAVAAAKREASASFGDDHVLIEKFITRPRHIEVQIFGDHHGNVVSLFERECTLQRRHQKVLEEAPSSRLDESQREAICEAARAAGRAVGYTGAGTVEFVANDDGFYFIEMNTRLQVEHPVTEMITGLDLVEWQLRVAFGEALPLGQDKIVRQGHSIEARIYAEDPQSGFLPATGTISQWRQPEPGPGLRIDSGFRVGDTITANYDPMIAKLIVSGDDREAALDRMAAALDAFQVAGVKTNIAFLRALVGRPEVRSGAMDTGFIERELADLLAPQAPIAAADLAAAASAVLAREQAEAASETASPWNRGDGWTLGATRRRRLDFEDGTETHEAVLHYARSGLELEWDGAVAPLGWTLREDGRIDVFLGDRKEAIGALWSERVVELVTPRGRRRLHWVDPLGRHEAASDPAGSFRAPMPGIVQQILAEPGARLERGAPVLVMEAMKMEHTLRAPADGQLVAINCRVGDLVEEGETLAEFEADAS</sequence>
<comment type="cofactor">
    <cofactor evidence="1">
        <name>biotin</name>
        <dbReference type="ChEBI" id="CHEBI:57586"/>
    </cofactor>
</comment>
<evidence type="ECO:0000313" key="10">
    <source>
        <dbReference type="EMBL" id="RDE10530.1"/>
    </source>
</evidence>
<evidence type="ECO:0000256" key="1">
    <source>
        <dbReference type="ARBA" id="ARBA00001953"/>
    </source>
</evidence>
<dbReference type="PROSITE" id="PS50979">
    <property type="entry name" value="BC"/>
    <property type="match status" value="1"/>
</dbReference>
<feature type="domain" description="Lipoyl-binding" evidence="7">
    <location>
        <begin position="590"/>
        <end position="666"/>
    </location>
</feature>
<dbReference type="Pfam" id="PF02786">
    <property type="entry name" value="CPSase_L_D2"/>
    <property type="match status" value="1"/>
</dbReference>
<name>A0A369WAV8_9HYPH</name>
<dbReference type="GO" id="GO:0016874">
    <property type="term" value="F:ligase activity"/>
    <property type="evidence" value="ECO:0007669"/>
    <property type="project" value="UniProtKB-KW"/>
</dbReference>
<dbReference type="Gene3D" id="3.30.470.20">
    <property type="entry name" value="ATP-grasp fold, B domain"/>
    <property type="match status" value="1"/>
</dbReference>
<dbReference type="NCBIfam" id="NF006367">
    <property type="entry name" value="PRK08591.1"/>
    <property type="match status" value="1"/>
</dbReference>
<dbReference type="SUPFAM" id="SSF52440">
    <property type="entry name" value="PreATP-grasp domain"/>
    <property type="match status" value="1"/>
</dbReference>
<proteinExistence type="predicted"/>
<dbReference type="SUPFAM" id="SSF56059">
    <property type="entry name" value="Glutathione synthetase ATP-binding domain-like"/>
    <property type="match status" value="1"/>
</dbReference>
<evidence type="ECO:0000259" key="7">
    <source>
        <dbReference type="PROSITE" id="PS50968"/>
    </source>
</evidence>
<dbReference type="OrthoDB" id="9763189at2"/>
<dbReference type="InterPro" id="IPR005479">
    <property type="entry name" value="CPAse_ATP-bd"/>
</dbReference>
<comment type="caution">
    <text evidence="10">The sequence shown here is derived from an EMBL/GenBank/DDBJ whole genome shotgun (WGS) entry which is preliminary data.</text>
</comment>
<dbReference type="InterPro" id="IPR011764">
    <property type="entry name" value="Biotin_carboxylation_dom"/>
</dbReference>
<dbReference type="InterPro" id="IPR050856">
    <property type="entry name" value="Biotin_carboxylase_complex"/>
</dbReference>
<evidence type="ECO:0000313" key="11">
    <source>
        <dbReference type="Proteomes" id="UP000253759"/>
    </source>
</evidence>
<dbReference type="SMART" id="SM00878">
    <property type="entry name" value="Biotin_carb_C"/>
    <property type="match status" value="1"/>
</dbReference>
<dbReference type="FunFam" id="3.30.470.20:FF:000028">
    <property type="entry name" value="Methylcrotonoyl-CoA carboxylase subunit alpha, mitochondrial"/>
    <property type="match status" value="1"/>
</dbReference>
<dbReference type="EMBL" id="QQNH01000001">
    <property type="protein sequence ID" value="RDE10530.1"/>
    <property type="molecule type" value="Genomic_DNA"/>
</dbReference>
<organism evidence="10 11">
    <name type="scientific">Pelagibacterium lacus</name>
    <dbReference type="NCBI Taxonomy" id="2282655"/>
    <lineage>
        <taxon>Bacteria</taxon>
        <taxon>Pseudomonadati</taxon>
        <taxon>Pseudomonadota</taxon>
        <taxon>Alphaproteobacteria</taxon>
        <taxon>Hyphomicrobiales</taxon>
        <taxon>Devosiaceae</taxon>
        <taxon>Pelagibacterium</taxon>
    </lineage>
</organism>
<dbReference type="InterPro" id="IPR011761">
    <property type="entry name" value="ATP-grasp"/>
</dbReference>
<dbReference type="SMART" id="SM01209">
    <property type="entry name" value="GARS_A"/>
    <property type="match status" value="1"/>
</dbReference>
<dbReference type="InterPro" id="IPR005482">
    <property type="entry name" value="Biotin_COase_C"/>
</dbReference>
<protein>
    <submittedName>
        <fullName evidence="10">Acetyl-CoA carboxylase biotin carboxylase subunit</fullName>
    </submittedName>
</protein>